<evidence type="ECO:0000256" key="1">
    <source>
        <dbReference type="SAM" id="Phobius"/>
    </source>
</evidence>
<proteinExistence type="predicted"/>
<feature type="non-terminal residue" evidence="2">
    <location>
        <position position="1"/>
    </location>
</feature>
<comment type="caution">
    <text evidence="2">The sequence shown here is derived from an EMBL/GenBank/DDBJ whole genome shotgun (WGS) entry which is preliminary data.</text>
</comment>
<dbReference type="Proteomes" id="UP000033866">
    <property type="component" value="Unassembled WGS sequence"/>
</dbReference>
<name>A0A0G0EC00_9BACT</name>
<keyword evidence="1" id="KW-0812">Transmembrane</keyword>
<accession>A0A0G0EC00</accession>
<evidence type="ECO:0000313" key="3">
    <source>
        <dbReference type="Proteomes" id="UP000033866"/>
    </source>
</evidence>
<protein>
    <submittedName>
        <fullName evidence="2">Uncharacterized protein</fullName>
    </submittedName>
</protein>
<feature type="transmembrane region" description="Helical" evidence="1">
    <location>
        <begin position="195"/>
        <end position="215"/>
    </location>
</feature>
<dbReference type="AlphaFoldDB" id="A0A0G0EC00"/>
<organism evidence="2 3">
    <name type="scientific">candidate division WS6 bacterium GW2011_GWE1_34_7</name>
    <dbReference type="NCBI Taxonomy" id="1619093"/>
    <lineage>
        <taxon>Bacteria</taxon>
        <taxon>Candidatus Dojkabacteria</taxon>
    </lineage>
</organism>
<reference evidence="2 3" key="1">
    <citation type="journal article" date="2015" name="Nature">
        <title>rRNA introns, odd ribosomes, and small enigmatic genomes across a large radiation of phyla.</title>
        <authorList>
            <person name="Brown C.T."/>
            <person name="Hug L.A."/>
            <person name="Thomas B.C."/>
            <person name="Sharon I."/>
            <person name="Castelle C.J."/>
            <person name="Singh A."/>
            <person name="Wilkins M.J."/>
            <person name="Williams K.H."/>
            <person name="Banfield J.F."/>
        </authorList>
    </citation>
    <scope>NUCLEOTIDE SEQUENCE [LARGE SCALE GENOMIC DNA]</scope>
</reference>
<keyword evidence="1" id="KW-0472">Membrane</keyword>
<sequence>SNYHPDGIYHYWAEYFDKEKNDWIAVDPFLEDYSQTSLWNRNMHDHISLIYRFSDPNTPKLPYYSANDFNVQKYSQLPEIIHDFELDFIFEPYKISNPYLKGSIGITNIGNSILDLFTISQSNPDLNKYVDYIENNSQGILLPGQSYQIRFNIPSENIEDTIFAMVNALSGTQQIEEKFVEERIEIVKDNQNLDILTKLVSITVFLLFLIPLYFISNKVKIKNG</sequence>
<keyword evidence="1" id="KW-1133">Transmembrane helix</keyword>
<evidence type="ECO:0000313" key="2">
    <source>
        <dbReference type="EMBL" id="KKP65002.1"/>
    </source>
</evidence>
<gene>
    <name evidence="2" type="ORF">UR61_C0035G0001</name>
</gene>
<dbReference type="EMBL" id="LBPV01000035">
    <property type="protein sequence ID" value="KKP65002.1"/>
    <property type="molecule type" value="Genomic_DNA"/>
</dbReference>